<dbReference type="GO" id="GO:0016616">
    <property type="term" value="F:oxidoreductase activity, acting on the CH-OH group of donors, NAD or NADP as acceptor"/>
    <property type="evidence" value="ECO:0007669"/>
    <property type="project" value="TreeGrafter"/>
</dbReference>
<dbReference type="EMBL" id="JAHWXH010000001">
    <property type="protein sequence ID" value="MDS0244289.1"/>
    <property type="molecule type" value="Genomic_DNA"/>
</dbReference>
<evidence type="ECO:0000313" key="4">
    <source>
        <dbReference type="Proteomes" id="UP001183582"/>
    </source>
</evidence>
<dbReference type="PANTHER" id="PTHR42760">
    <property type="entry name" value="SHORT-CHAIN DEHYDROGENASES/REDUCTASES FAMILY MEMBER"/>
    <property type="match status" value="1"/>
</dbReference>
<gene>
    <name evidence="3" type="ORF">KZC50_01535</name>
</gene>
<dbReference type="GeneID" id="301456867"/>
<dbReference type="Gene3D" id="3.40.50.720">
    <property type="entry name" value="NAD(P)-binding Rossmann-like Domain"/>
    <property type="match status" value="1"/>
</dbReference>
<evidence type="ECO:0000256" key="1">
    <source>
        <dbReference type="ARBA" id="ARBA00006484"/>
    </source>
</evidence>
<organism evidence="3 4">
    <name type="scientific">Microbacterium aurantiacum</name>
    <dbReference type="NCBI Taxonomy" id="162393"/>
    <lineage>
        <taxon>Bacteria</taxon>
        <taxon>Bacillati</taxon>
        <taxon>Actinomycetota</taxon>
        <taxon>Actinomycetes</taxon>
        <taxon>Micrococcales</taxon>
        <taxon>Microbacteriaceae</taxon>
        <taxon>Microbacterium</taxon>
    </lineage>
</organism>
<proteinExistence type="inferred from homology"/>
<keyword evidence="2" id="KW-0560">Oxidoreductase</keyword>
<reference evidence="3 4" key="1">
    <citation type="submission" date="2021-06" db="EMBL/GenBank/DDBJ databases">
        <title>Genome-based taxonomic framework of Microbacterium strains isolated from marine environment, the description of four new species and reclassification of four preexisting species.</title>
        <authorList>
            <person name="Lee S.D."/>
            <person name="Kim S.-M."/>
            <person name="Byeon Y.-S."/>
            <person name="Yang H.L."/>
            <person name="Kim I.S."/>
        </authorList>
    </citation>
    <scope>NUCLEOTIDE SEQUENCE [LARGE SCALE GENOMIC DNA]</scope>
    <source>
        <strain evidence="3 4">KACC 20514</strain>
    </source>
</reference>
<comment type="caution">
    <text evidence="3">The sequence shown here is derived from an EMBL/GenBank/DDBJ whole genome shotgun (WGS) entry which is preliminary data.</text>
</comment>
<dbReference type="InterPro" id="IPR002347">
    <property type="entry name" value="SDR_fam"/>
</dbReference>
<dbReference type="PROSITE" id="PS00061">
    <property type="entry name" value="ADH_SHORT"/>
    <property type="match status" value="1"/>
</dbReference>
<evidence type="ECO:0000313" key="3">
    <source>
        <dbReference type="EMBL" id="MDS0244289.1"/>
    </source>
</evidence>
<dbReference type="PRINTS" id="PR00080">
    <property type="entry name" value="SDRFAMILY"/>
</dbReference>
<protein>
    <submittedName>
        <fullName evidence="3">SDR family oxidoreductase</fullName>
    </submittedName>
</protein>
<comment type="similarity">
    <text evidence="1">Belongs to the short-chain dehydrogenases/reductases (SDR) family.</text>
</comment>
<dbReference type="Pfam" id="PF13561">
    <property type="entry name" value="adh_short_C2"/>
    <property type="match status" value="1"/>
</dbReference>
<evidence type="ECO:0000256" key="2">
    <source>
        <dbReference type="ARBA" id="ARBA00023002"/>
    </source>
</evidence>
<dbReference type="PANTHER" id="PTHR42760:SF115">
    <property type="entry name" value="3-OXOACYL-[ACYL-CARRIER-PROTEIN] REDUCTASE FABG"/>
    <property type="match status" value="1"/>
</dbReference>
<dbReference type="PRINTS" id="PR00081">
    <property type="entry name" value="GDHRDH"/>
</dbReference>
<dbReference type="InterPro" id="IPR020904">
    <property type="entry name" value="Sc_DH/Rdtase_CS"/>
</dbReference>
<name>A0AAJ2HGH4_9MICO</name>
<accession>A0AAJ2HGH4</accession>
<dbReference type="AlphaFoldDB" id="A0AAJ2HGH4"/>
<dbReference type="FunFam" id="3.40.50.720:FF:000084">
    <property type="entry name" value="Short-chain dehydrogenase reductase"/>
    <property type="match status" value="1"/>
</dbReference>
<dbReference type="Proteomes" id="UP001183582">
    <property type="component" value="Unassembled WGS sequence"/>
</dbReference>
<dbReference type="SUPFAM" id="SSF51735">
    <property type="entry name" value="NAD(P)-binding Rossmann-fold domains"/>
    <property type="match status" value="1"/>
</dbReference>
<dbReference type="InterPro" id="IPR036291">
    <property type="entry name" value="NAD(P)-bd_dom_sf"/>
</dbReference>
<sequence length="255" mass="25694">MSDSENGIGGAGLTGRTAFVAGGASGIGLAVAHALAARGATVTIGGRNVAAGEAAAAAFGGRFTPLDVLRPESVQRAVAAAATGGRLDIAVNCAGVVETGAAESMSDESWSRVMETNVTGVFNACRAEAVLMLEVGAGAIVNVASMSARIVNRPQNISAYNASKAAVVQLTRSMAAEWGPRGLRVNSVSPGYTATPMTAKGRGQTEQAGAWLAHIPLGRFAEPHEIAGPVAFLVSDDASYVVGHDLVIDGGYTTI</sequence>
<dbReference type="RefSeq" id="WP_310890374.1">
    <property type="nucleotide sequence ID" value="NZ_BAAAGR010000001.1"/>
</dbReference>